<organism evidence="1 2">
    <name type="scientific">Paenibacillus sophorae</name>
    <dbReference type="NCBI Taxonomy" id="1333845"/>
    <lineage>
        <taxon>Bacteria</taxon>
        <taxon>Bacillati</taxon>
        <taxon>Bacillota</taxon>
        <taxon>Bacilli</taxon>
        <taxon>Bacillales</taxon>
        <taxon>Paenibacillaceae</taxon>
        <taxon>Paenibacillus</taxon>
    </lineage>
</organism>
<proteinExistence type="predicted"/>
<evidence type="ECO:0008006" key="3">
    <source>
        <dbReference type="Google" id="ProtNLM"/>
    </source>
</evidence>
<dbReference type="AlphaFoldDB" id="A0A1H8RQ13"/>
<sequence>MSKKVWEKPEVKELKVSSTEYGNLLKTKPDASYSDGVHTWYSFS</sequence>
<protein>
    <recommendedName>
        <fullName evidence="3">Paeninodin family lasso peptide</fullName>
    </recommendedName>
</protein>
<evidence type="ECO:0000313" key="1">
    <source>
        <dbReference type="EMBL" id="SEO68551.1"/>
    </source>
</evidence>
<gene>
    <name evidence="1" type="ORF">SAMN04487895_11049</name>
</gene>
<name>A0A1H8RQ13_9BACL</name>
<dbReference type="EMBL" id="FODH01000010">
    <property type="protein sequence ID" value="SEO68551.1"/>
    <property type="molecule type" value="Genomic_DNA"/>
</dbReference>
<evidence type="ECO:0000313" key="2">
    <source>
        <dbReference type="Proteomes" id="UP000198809"/>
    </source>
</evidence>
<dbReference type="RefSeq" id="WP_267885647.1">
    <property type="nucleotide sequence ID" value="NZ_CP076607.1"/>
</dbReference>
<reference evidence="1 2" key="1">
    <citation type="submission" date="2016-10" db="EMBL/GenBank/DDBJ databases">
        <authorList>
            <person name="de Groot N.N."/>
        </authorList>
    </citation>
    <scope>NUCLEOTIDE SEQUENCE [LARGE SCALE GENOMIC DNA]</scope>
    <source>
        <strain evidence="1 2">CGMCC 1.10238</strain>
    </source>
</reference>
<accession>A0A1H8RQ13</accession>
<dbReference type="Proteomes" id="UP000198809">
    <property type="component" value="Unassembled WGS sequence"/>
</dbReference>